<dbReference type="SUPFAM" id="SSF54292">
    <property type="entry name" value="2Fe-2S ferredoxin-like"/>
    <property type="match status" value="1"/>
</dbReference>
<accession>B3QZ29</accession>
<dbReference type="AlphaFoldDB" id="B3QZ29"/>
<evidence type="ECO:0000259" key="1">
    <source>
        <dbReference type="PROSITE" id="PS51085"/>
    </source>
</evidence>
<name>B3QZ29_CHLT3</name>
<gene>
    <name evidence="2" type="ordered locus">Ctha_1259</name>
</gene>
<dbReference type="GO" id="GO:0051536">
    <property type="term" value="F:iron-sulfur cluster binding"/>
    <property type="evidence" value="ECO:0007669"/>
    <property type="project" value="InterPro"/>
</dbReference>
<dbReference type="InterPro" id="IPR012675">
    <property type="entry name" value="Beta-grasp_dom_sf"/>
</dbReference>
<dbReference type="eggNOG" id="COG0633">
    <property type="taxonomic scope" value="Bacteria"/>
</dbReference>
<dbReference type="InterPro" id="IPR036010">
    <property type="entry name" value="2Fe-2S_ferredoxin-like_sf"/>
</dbReference>
<keyword evidence="3" id="KW-1185">Reference proteome</keyword>
<dbReference type="PROSITE" id="PS51085">
    <property type="entry name" value="2FE2S_FER_2"/>
    <property type="match status" value="1"/>
</dbReference>
<sequence>MPTVEINGQKSQAFVEETLLAVGRREKSHIGYACGGNGLCQTCDVVVHEGGELLSEPNEVEKAWNPQKKLDDGHRLACQARVMKEGTVTLTTRPEKTKMLYEEAFGMAGEDGKKHTNMAAIGELMAFIGIETVEHTVRMPFVFMNAFQRISAGELTEQANQDIQEAWKERMPEIQELMSKSTFGVSDSLTPLLGSLTATVQNLFGSLTGMFGGGNPQTAEASSEGTAYTVQDLPIELGKKA</sequence>
<dbReference type="EMBL" id="CP001100">
    <property type="protein sequence ID" value="ACF13722.1"/>
    <property type="molecule type" value="Genomic_DNA"/>
</dbReference>
<dbReference type="InterPro" id="IPR001041">
    <property type="entry name" value="2Fe-2S_ferredoxin-type"/>
</dbReference>
<proteinExistence type="predicted"/>
<dbReference type="OrthoDB" id="9799640at2"/>
<reference evidence="2 3" key="1">
    <citation type="submission" date="2008-06" db="EMBL/GenBank/DDBJ databases">
        <title>Complete sequence of Chloroherpeton thalassium ATCC 35110.</title>
        <authorList>
            <consortium name="US DOE Joint Genome Institute"/>
            <person name="Lucas S."/>
            <person name="Copeland A."/>
            <person name="Lapidus A."/>
            <person name="Glavina del Rio T."/>
            <person name="Dalin E."/>
            <person name="Tice H."/>
            <person name="Bruce D."/>
            <person name="Goodwin L."/>
            <person name="Pitluck S."/>
            <person name="Schmutz J."/>
            <person name="Larimer F."/>
            <person name="Land M."/>
            <person name="Hauser L."/>
            <person name="Kyrpides N."/>
            <person name="Mikhailova N."/>
            <person name="Liu Z."/>
            <person name="Li T."/>
            <person name="Zhao F."/>
            <person name="Overmann J."/>
            <person name="Bryant D.A."/>
            <person name="Richardson P."/>
        </authorList>
    </citation>
    <scope>NUCLEOTIDE SEQUENCE [LARGE SCALE GENOMIC DNA]</scope>
    <source>
        <strain evidence="3">ATCC 35110 / GB-78</strain>
    </source>
</reference>
<dbReference type="CDD" id="cd00207">
    <property type="entry name" value="fer2"/>
    <property type="match status" value="1"/>
</dbReference>
<dbReference type="KEGG" id="cts:Ctha_1259"/>
<dbReference type="RefSeq" id="WP_012499806.1">
    <property type="nucleotide sequence ID" value="NC_011026.1"/>
</dbReference>
<evidence type="ECO:0000313" key="2">
    <source>
        <dbReference type="EMBL" id="ACF13722.1"/>
    </source>
</evidence>
<dbReference type="HOGENOM" id="CLU_1056456_0_0_10"/>
<protein>
    <submittedName>
        <fullName evidence="2">Ferredoxin</fullName>
    </submittedName>
</protein>
<dbReference type="Proteomes" id="UP000001208">
    <property type="component" value="Chromosome"/>
</dbReference>
<dbReference type="STRING" id="517418.Ctha_1259"/>
<organism evidence="2 3">
    <name type="scientific">Chloroherpeton thalassium (strain ATCC 35110 / GB-78)</name>
    <dbReference type="NCBI Taxonomy" id="517418"/>
    <lineage>
        <taxon>Bacteria</taxon>
        <taxon>Pseudomonadati</taxon>
        <taxon>Chlorobiota</taxon>
        <taxon>Chlorobiia</taxon>
        <taxon>Chlorobiales</taxon>
        <taxon>Chloroherpetonaceae</taxon>
        <taxon>Chloroherpeton</taxon>
    </lineage>
</organism>
<feature type="domain" description="2Fe-2S ferredoxin-type" evidence="1">
    <location>
        <begin position="1"/>
        <end position="96"/>
    </location>
</feature>
<dbReference type="Gene3D" id="3.10.20.30">
    <property type="match status" value="1"/>
</dbReference>
<evidence type="ECO:0000313" key="3">
    <source>
        <dbReference type="Proteomes" id="UP000001208"/>
    </source>
</evidence>
<dbReference type="Pfam" id="PF00111">
    <property type="entry name" value="Fer2"/>
    <property type="match status" value="1"/>
</dbReference>